<reference evidence="3 4" key="1">
    <citation type="submission" date="2020-08" db="EMBL/GenBank/DDBJ databases">
        <title>Genomic Encyclopedia of Type Strains, Phase IV (KMG-IV): sequencing the most valuable type-strain genomes for metagenomic binning, comparative biology and taxonomic classification.</title>
        <authorList>
            <person name="Goeker M."/>
        </authorList>
    </citation>
    <scope>NUCLEOTIDE SEQUENCE [LARGE SCALE GENOMIC DNA]</scope>
    <source>
        <strain evidence="3 4">DSM 103679</strain>
    </source>
</reference>
<evidence type="ECO:0000259" key="1">
    <source>
        <dbReference type="Pfam" id="PF01643"/>
    </source>
</evidence>
<dbReference type="Pfam" id="PF01643">
    <property type="entry name" value="Acyl-ACP_TE"/>
    <property type="match status" value="1"/>
</dbReference>
<accession>A0A840SGY6</accession>
<sequence>MDEVLVFSQQRNISSAFIDSSVKMGIAQTVLMVQDNLTECFAKLGCDGIVYREKYNSFWVFTKTKVSFTRRPDWREKIIAATFPVDNAGFKTHVNTVLTDADGKTLITANQEACVLDLIRHRPVKLSTVPYPQDGFPDPVFTQPFEKFISDFTDSDFKYEHIIRSQQIDMSHHLNNIEYIKLALNIFDEQFLLDHEPSELEVHYTGESKEGQVLRVYSRLEGESYYIVIKEMERSVFEMKIKFN</sequence>
<gene>
    <name evidence="3" type="ORF">HNP77_001060</name>
</gene>
<comment type="caution">
    <text evidence="3">The sequence shown here is derived from an EMBL/GenBank/DDBJ whole genome shotgun (WGS) entry which is preliminary data.</text>
</comment>
<evidence type="ECO:0000313" key="3">
    <source>
        <dbReference type="EMBL" id="MBB5218691.1"/>
    </source>
</evidence>
<dbReference type="GO" id="GO:0006633">
    <property type="term" value="P:fatty acid biosynthetic process"/>
    <property type="evidence" value="ECO:0007669"/>
    <property type="project" value="InterPro"/>
</dbReference>
<keyword evidence="4" id="KW-1185">Reference proteome</keyword>
<dbReference type="Pfam" id="PF20791">
    <property type="entry name" value="Acyl-ACP_TE_C"/>
    <property type="match status" value="1"/>
</dbReference>
<feature type="domain" description="Acyl-ACP thioesterase-like C-terminal" evidence="2">
    <location>
        <begin position="159"/>
        <end position="224"/>
    </location>
</feature>
<name>A0A840SGY6_9SPIR</name>
<dbReference type="RefSeq" id="WP_184652139.1">
    <property type="nucleotide sequence ID" value="NZ_JACHFR010000002.1"/>
</dbReference>
<proteinExistence type="predicted"/>
<evidence type="ECO:0000313" key="4">
    <source>
        <dbReference type="Proteomes" id="UP000578697"/>
    </source>
</evidence>
<dbReference type="Proteomes" id="UP000578697">
    <property type="component" value="Unassembled WGS sequence"/>
</dbReference>
<dbReference type="InterPro" id="IPR029069">
    <property type="entry name" value="HotDog_dom_sf"/>
</dbReference>
<dbReference type="InterPro" id="IPR002864">
    <property type="entry name" value="Acyl-ACP_thioesterase_NHD"/>
</dbReference>
<protein>
    <submittedName>
        <fullName evidence="3">Acyl-ACP thioesterase</fullName>
    </submittedName>
</protein>
<dbReference type="AlphaFoldDB" id="A0A840SGY6"/>
<feature type="domain" description="Acyl-ACP thioesterase N-terminal hotdog" evidence="1">
    <location>
        <begin position="6"/>
        <end position="124"/>
    </location>
</feature>
<organism evidence="3 4">
    <name type="scientific">Treponema rectale</name>
    <dbReference type="NCBI Taxonomy" id="744512"/>
    <lineage>
        <taxon>Bacteria</taxon>
        <taxon>Pseudomonadati</taxon>
        <taxon>Spirochaetota</taxon>
        <taxon>Spirochaetia</taxon>
        <taxon>Spirochaetales</taxon>
        <taxon>Treponemataceae</taxon>
        <taxon>Treponema</taxon>
    </lineage>
</organism>
<dbReference type="GO" id="GO:0016790">
    <property type="term" value="F:thiolester hydrolase activity"/>
    <property type="evidence" value="ECO:0007669"/>
    <property type="project" value="InterPro"/>
</dbReference>
<evidence type="ECO:0000259" key="2">
    <source>
        <dbReference type="Pfam" id="PF20791"/>
    </source>
</evidence>
<dbReference type="SUPFAM" id="SSF54637">
    <property type="entry name" value="Thioesterase/thiol ester dehydrase-isomerase"/>
    <property type="match status" value="2"/>
</dbReference>
<dbReference type="EMBL" id="JACHFR010000002">
    <property type="protein sequence ID" value="MBB5218691.1"/>
    <property type="molecule type" value="Genomic_DNA"/>
</dbReference>
<dbReference type="InterPro" id="IPR049427">
    <property type="entry name" value="Acyl-ACP_TE_C"/>
</dbReference>
<dbReference type="Gene3D" id="3.10.129.10">
    <property type="entry name" value="Hotdog Thioesterase"/>
    <property type="match status" value="1"/>
</dbReference>